<protein>
    <recommendedName>
        <fullName evidence="4">Lipoprotein</fullName>
    </recommendedName>
</protein>
<accession>A0A919Q057</accession>
<dbReference type="RefSeq" id="WP_203652749.1">
    <property type="nucleotide sequence ID" value="NZ_BONR01000001.1"/>
</dbReference>
<dbReference type="PROSITE" id="PS51257">
    <property type="entry name" value="PROKAR_LIPOPROTEIN"/>
    <property type="match status" value="1"/>
</dbReference>
<reference evidence="2" key="1">
    <citation type="submission" date="2021-01" db="EMBL/GenBank/DDBJ databases">
        <title>Whole genome shotgun sequence of Demequina activiva NBRC 110675.</title>
        <authorList>
            <person name="Komaki H."/>
            <person name="Tamura T."/>
        </authorList>
    </citation>
    <scope>NUCLEOTIDE SEQUENCE</scope>
    <source>
        <strain evidence="2">NBRC 110675</strain>
    </source>
</reference>
<feature type="signal peptide" evidence="1">
    <location>
        <begin position="1"/>
        <end position="26"/>
    </location>
</feature>
<proteinExistence type="predicted"/>
<dbReference type="AlphaFoldDB" id="A0A919Q057"/>
<organism evidence="2 3">
    <name type="scientific">Demequina activiva</name>
    <dbReference type="NCBI Taxonomy" id="1582364"/>
    <lineage>
        <taxon>Bacteria</taxon>
        <taxon>Bacillati</taxon>
        <taxon>Actinomycetota</taxon>
        <taxon>Actinomycetes</taxon>
        <taxon>Micrococcales</taxon>
        <taxon>Demequinaceae</taxon>
        <taxon>Demequina</taxon>
    </lineage>
</organism>
<keyword evidence="3" id="KW-1185">Reference proteome</keyword>
<name>A0A919Q057_9MICO</name>
<comment type="caution">
    <text evidence="2">The sequence shown here is derived from an EMBL/GenBank/DDBJ whole genome shotgun (WGS) entry which is preliminary data.</text>
</comment>
<feature type="chain" id="PRO_5037021467" description="Lipoprotein" evidence="1">
    <location>
        <begin position="27"/>
        <end position="206"/>
    </location>
</feature>
<evidence type="ECO:0000313" key="3">
    <source>
        <dbReference type="Proteomes" id="UP000652354"/>
    </source>
</evidence>
<keyword evidence="1" id="KW-0732">Signal</keyword>
<evidence type="ECO:0008006" key="4">
    <source>
        <dbReference type="Google" id="ProtNLM"/>
    </source>
</evidence>
<evidence type="ECO:0000256" key="1">
    <source>
        <dbReference type="SAM" id="SignalP"/>
    </source>
</evidence>
<gene>
    <name evidence="2" type="ORF">Dac01nite_00160</name>
</gene>
<dbReference type="EMBL" id="BONR01000001">
    <property type="protein sequence ID" value="GIG53264.1"/>
    <property type="molecule type" value="Genomic_DNA"/>
</dbReference>
<evidence type="ECO:0000313" key="2">
    <source>
        <dbReference type="EMBL" id="GIG53264.1"/>
    </source>
</evidence>
<sequence length="206" mass="21435">MAPMRDPRWALTLAGGLLVAGCAAGADDVALASAPAPSATDQAVEVTTLPEVPIKDPRLHALAAMSGPFDEDGAMGGGCAVAEGESLADGDWFGYVIAYAPTALTLDIACVYGPDSEQYTAFAQAEDSDTHHYVVVNDVVEERDVRLTADTAVYIEALDWDPTDPTPAAHALDPEVVHEHRGVWVSVVDGDVVAIVEPAADVPPST</sequence>
<dbReference type="Proteomes" id="UP000652354">
    <property type="component" value="Unassembled WGS sequence"/>
</dbReference>